<evidence type="ECO:0000313" key="2">
    <source>
        <dbReference type="EMBL" id="AGW25581.1"/>
    </source>
</evidence>
<keyword evidence="1" id="KW-0614">Plasmid</keyword>
<name>S5FM48_VIBHA</name>
<sequence length="58" mass="6674">MIAISSKHFKYSCTLFGFKMFWTERCASATDQGKFQRWQVKALIKTCESTIKPLSCSC</sequence>
<dbReference type="EMBL" id="KC306506">
    <property type="protein sequence ID" value="AGQ45485.1"/>
    <property type="molecule type" value="Genomic_DNA"/>
</dbReference>
<protein>
    <submittedName>
        <fullName evidence="1">Uncharacterized protein</fullName>
    </submittedName>
</protein>
<organism evidence="1">
    <name type="scientific">Vibrio harveyi</name>
    <name type="common">Beneckea harveyi</name>
    <dbReference type="NCBI Taxonomy" id="669"/>
    <lineage>
        <taxon>Bacteria</taxon>
        <taxon>Pseudomonadati</taxon>
        <taxon>Pseudomonadota</taxon>
        <taxon>Gammaproteobacteria</taxon>
        <taxon>Vibrionales</taxon>
        <taxon>Vibrionaceae</taxon>
        <taxon>Vibrio</taxon>
    </lineage>
</organism>
<geneLocation type="plasmid" evidence="1">
    <name>pVCR1</name>
</geneLocation>
<evidence type="ECO:0000313" key="1">
    <source>
        <dbReference type="EMBL" id="AGQ45485.1"/>
    </source>
</evidence>
<proteinExistence type="predicted"/>
<accession>S5FM48</accession>
<dbReference type="EMBL" id="KC329496">
    <property type="protein sequence ID" value="AGW25581.1"/>
    <property type="molecule type" value="Genomic_DNA"/>
</dbReference>
<reference evidence="2" key="1">
    <citation type="submission" date="2012-12" db="EMBL/GenBank/DDBJ databases">
        <title>pVCR1, a Vibrio harveyi plasmid specifically found in strains pathogenic for the European abalone, Haliotis tuberculata Linnaeus, 1758.</title>
        <authorList>
            <person name="Travers M.-A."/>
            <person name="Bidault-Toffin A."/>
            <person name="Barbou A."/>
            <person name="Schikorski D."/>
            <person name="Huchette S."/>
            <person name="Paillard C."/>
            <person name="Koken M."/>
        </authorList>
    </citation>
    <scope>NUCLEOTIDE SEQUENCE</scope>
    <source>
        <strain evidence="2">Lem07014</strain>
        <plasmid evidence="2">pVCR1</plasmid>
    </source>
</reference>
<dbReference type="AlphaFoldDB" id="S5FM48"/>
<reference evidence="1" key="2">
    <citation type="journal article" date="2013" name="Aquaculture">
        <title>Development of TaqMan real-time PCR assays for monitoring Vibrio harveyi infection and a plasmid harbored by virulent strains in European abalone Haliotis tuberculata aquaculture.</title>
        <authorList>
            <person name="Schikorski D."/>
            <person name="Renault T."/>
            <person name="Paillard C."/>
            <person name="Bidault-Toffin A."/>
            <person name="Tourbiez D."/>
            <person name="Saulnier D."/>
        </authorList>
    </citation>
    <scope>NUCLEOTIDE SEQUENCE</scope>
    <source>
        <strain evidence="1">ORM4</strain>
        <plasmid evidence="1">pVCR1</plasmid>
    </source>
</reference>